<reference evidence="2 3" key="1">
    <citation type="submission" date="2020-02" db="EMBL/GenBank/DDBJ databases">
        <title>Balneolaceae bacterium YR4-1, complete genome.</title>
        <authorList>
            <person name="Li Y."/>
            <person name="Wu S."/>
        </authorList>
    </citation>
    <scope>NUCLEOTIDE SEQUENCE [LARGE SCALE GENOMIC DNA]</scope>
    <source>
        <strain evidence="2 3">YR4-1</strain>
    </source>
</reference>
<name>A0A6M1T5S3_9BACT</name>
<evidence type="ECO:0000256" key="1">
    <source>
        <dbReference type="SAM" id="Phobius"/>
    </source>
</evidence>
<dbReference type="AlphaFoldDB" id="A0A6M1T5S3"/>
<keyword evidence="1" id="KW-1133">Transmembrane helix</keyword>
<sequence>MGNLLYIIAVILIIGWLVGFIGYSAGGLIHVLLVIAVIAILLQVIQGKKIF</sequence>
<comment type="caution">
    <text evidence="2">The sequence shown here is derived from an EMBL/GenBank/DDBJ whole genome shotgun (WGS) entry which is preliminary data.</text>
</comment>
<dbReference type="RefSeq" id="WP_165139148.1">
    <property type="nucleotide sequence ID" value="NZ_JAALLT010000001.1"/>
</dbReference>
<keyword evidence="1" id="KW-0812">Transmembrane</keyword>
<gene>
    <name evidence="2" type="ORF">G3570_03355</name>
</gene>
<organism evidence="2 3">
    <name type="scientific">Halalkalibaculum roseum</name>
    <dbReference type="NCBI Taxonomy" id="2709311"/>
    <lineage>
        <taxon>Bacteria</taxon>
        <taxon>Pseudomonadati</taxon>
        <taxon>Balneolota</taxon>
        <taxon>Balneolia</taxon>
        <taxon>Balneolales</taxon>
        <taxon>Balneolaceae</taxon>
        <taxon>Halalkalibaculum</taxon>
    </lineage>
</organism>
<dbReference type="NCBIfam" id="NF033488">
    <property type="entry name" value="lmo0937_fam_TM"/>
    <property type="match status" value="1"/>
</dbReference>
<feature type="transmembrane region" description="Helical" evidence="1">
    <location>
        <begin position="5"/>
        <end position="22"/>
    </location>
</feature>
<dbReference type="InterPro" id="IPR043727">
    <property type="entry name" value="Lmo0937-like"/>
</dbReference>
<proteinExistence type="predicted"/>
<evidence type="ECO:0000313" key="2">
    <source>
        <dbReference type="EMBL" id="NGP75653.1"/>
    </source>
</evidence>
<protein>
    <submittedName>
        <fullName evidence="2">Lmo0937 family membrane protein</fullName>
    </submittedName>
</protein>
<keyword evidence="3" id="KW-1185">Reference proteome</keyword>
<accession>A0A6M1T5S3</accession>
<evidence type="ECO:0000313" key="3">
    <source>
        <dbReference type="Proteomes" id="UP000473278"/>
    </source>
</evidence>
<dbReference type="Proteomes" id="UP000473278">
    <property type="component" value="Unassembled WGS sequence"/>
</dbReference>
<dbReference type="EMBL" id="JAALLT010000001">
    <property type="protein sequence ID" value="NGP75653.1"/>
    <property type="molecule type" value="Genomic_DNA"/>
</dbReference>
<dbReference type="Pfam" id="PF18919">
    <property type="entry name" value="DUF5670"/>
    <property type="match status" value="1"/>
</dbReference>
<feature type="transmembrane region" description="Helical" evidence="1">
    <location>
        <begin position="28"/>
        <end position="45"/>
    </location>
</feature>
<keyword evidence="1" id="KW-0472">Membrane</keyword>